<keyword evidence="1" id="KW-0472">Membrane</keyword>
<evidence type="ECO:0000313" key="2">
    <source>
        <dbReference type="EMBL" id="MFD1464544.1"/>
    </source>
</evidence>
<proteinExistence type="predicted"/>
<dbReference type="Proteomes" id="UP001597244">
    <property type="component" value="Unassembled WGS sequence"/>
</dbReference>
<keyword evidence="1" id="KW-0812">Transmembrane</keyword>
<gene>
    <name evidence="2" type="ORF">ACFQ4L_00345</name>
</gene>
<dbReference type="RefSeq" id="WP_125578372.1">
    <property type="nucleotide sequence ID" value="NZ_JBHTOF010000009.1"/>
</dbReference>
<name>A0ABW4DIU5_9LACO</name>
<dbReference type="NCBIfam" id="TIGR03057">
    <property type="entry name" value="xxxLxxG_by_4"/>
    <property type="match status" value="1"/>
</dbReference>
<sequence>MQSAASQTSTATSENVAKAAAELNLTPNQMKALTDAVTNTYTASNNRQQAALEPLLNKLQSALNSLQTAASRQNQTASTASSALSQLTNAASQLAQGNVRLSSAVETQLAPGAVSLATGSAALNSGINRLDAGAKKLNAGLETLSASGQTLISGNQQLSAGAQKLLAGGQKLSTADNQLTDSITTLSKGNQQLSTSLSNGTKKLPKLHFTSATAHMIASPTKVTDHDRDSVPNNGTAMMPYMAGVALYVNGMVLNMLLDTVTPRRKPKRVVDWWASKAVMINGTAIAAATVELLTLITLAGSGANSLRVCLLPSC</sequence>
<evidence type="ECO:0000256" key="1">
    <source>
        <dbReference type="SAM" id="Phobius"/>
    </source>
</evidence>
<keyword evidence="3" id="KW-1185">Reference proteome</keyword>
<comment type="caution">
    <text evidence="2">The sequence shown here is derived from an EMBL/GenBank/DDBJ whole genome shotgun (WGS) entry which is preliminary data.</text>
</comment>
<dbReference type="EMBL" id="JBHTOF010000009">
    <property type="protein sequence ID" value="MFD1464544.1"/>
    <property type="molecule type" value="Genomic_DNA"/>
</dbReference>
<evidence type="ECO:0008006" key="4">
    <source>
        <dbReference type="Google" id="ProtNLM"/>
    </source>
</evidence>
<accession>A0ABW4DIU5</accession>
<keyword evidence="1" id="KW-1133">Transmembrane helix</keyword>
<organism evidence="2 3">
    <name type="scientific">Lapidilactobacillus mulanensis</name>
    <dbReference type="NCBI Taxonomy" id="2485999"/>
    <lineage>
        <taxon>Bacteria</taxon>
        <taxon>Bacillati</taxon>
        <taxon>Bacillota</taxon>
        <taxon>Bacilli</taxon>
        <taxon>Lactobacillales</taxon>
        <taxon>Lactobacillaceae</taxon>
        <taxon>Lapidilactobacillus</taxon>
    </lineage>
</organism>
<evidence type="ECO:0000313" key="3">
    <source>
        <dbReference type="Proteomes" id="UP001597244"/>
    </source>
</evidence>
<feature type="transmembrane region" description="Helical" evidence="1">
    <location>
        <begin position="238"/>
        <end position="258"/>
    </location>
</feature>
<feature type="transmembrane region" description="Helical" evidence="1">
    <location>
        <begin position="279"/>
        <end position="299"/>
    </location>
</feature>
<reference evidence="3" key="1">
    <citation type="journal article" date="2019" name="Int. J. Syst. Evol. Microbiol.">
        <title>The Global Catalogue of Microorganisms (GCM) 10K type strain sequencing project: providing services to taxonomists for standard genome sequencing and annotation.</title>
        <authorList>
            <consortium name="The Broad Institute Genomics Platform"/>
            <consortium name="The Broad Institute Genome Sequencing Center for Infectious Disease"/>
            <person name="Wu L."/>
            <person name="Ma J."/>
        </authorList>
    </citation>
    <scope>NUCLEOTIDE SEQUENCE [LARGE SCALE GENOMIC DNA]</scope>
    <source>
        <strain evidence="3">CCM 8951</strain>
    </source>
</reference>
<protein>
    <recommendedName>
        <fullName evidence="4">Integral membrane protein</fullName>
    </recommendedName>
</protein>
<dbReference type="InterPro" id="IPR023908">
    <property type="entry name" value="xxxLxxG_rpt"/>
</dbReference>